<dbReference type="PANTHER" id="PTHR12983:SF9">
    <property type="entry name" value="E3 UBIQUITIN-PROTEIN LIGASE RNF10"/>
    <property type="match status" value="1"/>
</dbReference>
<dbReference type="GO" id="GO:0000976">
    <property type="term" value="F:transcription cis-regulatory region binding"/>
    <property type="evidence" value="ECO:0007669"/>
    <property type="project" value="TreeGrafter"/>
</dbReference>
<keyword evidence="4" id="KW-1185">Reference proteome</keyword>
<accession>A0A9Q0H0T0</accession>
<evidence type="ECO:0000313" key="4">
    <source>
        <dbReference type="Proteomes" id="UP001141806"/>
    </source>
</evidence>
<reference evidence="3" key="1">
    <citation type="journal article" date="2023" name="Plant J.">
        <title>The genome of the king protea, Protea cynaroides.</title>
        <authorList>
            <person name="Chang J."/>
            <person name="Duong T.A."/>
            <person name="Schoeman C."/>
            <person name="Ma X."/>
            <person name="Roodt D."/>
            <person name="Barker N."/>
            <person name="Li Z."/>
            <person name="Van de Peer Y."/>
            <person name="Mizrachi E."/>
        </authorList>
    </citation>
    <scope>NUCLEOTIDE SEQUENCE</scope>
    <source>
        <tissue evidence="3">Young leaves</tissue>
    </source>
</reference>
<dbReference type="OrthoDB" id="302966at2759"/>
<dbReference type="InterPro" id="IPR039739">
    <property type="entry name" value="MAG2/RNF10"/>
</dbReference>
<dbReference type="PANTHER" id="PTHR12983">
    <property type="entry name" value="RING FINGER 10 FAMILY MEMBER"/>
    <property type="match status" value="1"/>
</dbReference>
<dbReference type="AlphaFoldDB" id="A0A9Q0H0T0"/>
<comment type="caution">
    <text evidence="3">The sequence shown here is derived from an EMBL/GenBank/DDBJ whole genome shotgun (WGS) entry which is preliminary data.</text>
</comment>
<comment type="subcellular location">
    <subcellularLocation>
        <location evidence="1">Cytoplasm</location>
    </subcellularLocation>
</comment>
<sequence length="237" mass="26982">MISSKDLYTIYIHNVKQYHDGDYVKFVLLTRPKDSIIPLQKNRSGKEDFTLCSSDELYDSFSNFILTSDVKTLVREAQSELDGWLARAELSLVDDIENLPYVHAALEQLEKIKKCWSVRKDRSSSASLKYDTHNPHHSACKYDKVESHGFLTVNVGSPTDSESIGSTSATPIDGFKKESKWSGSFTVQGLWMHLNVTKDIELSKSFWTYEHQDFVDGFQRMELSHHPPLPAATNSRS</sequence>
<dbReference type="EMBL" id="JAMYWD010000011">
    <property type="protein sequence ID" value="KAJ4957120.1"/>
    <property type="molecule type" value="Genomic_DNA"/>
</dbReference>
<dbReference type="GO" id="GO:0005737">
    <property type="term" value="C:cytoplasm"/>
    <property type="evidence" value="ECO:0007669"/>
    <property type="project" value="UniProtKB-SubCell"/>
</dbReference>
<name>A0A9Q0H0T0_9MAGN</name>
<keyword evidence="2" id="KW-0963">Cytoplasm</keyword>
<dbReference type="GO" id="GO:0045944">
    <property type="term" value="P:positive regulation of transcription by RNA polymerase II"/>
    <property type="evidence" value="ECO:0007669"/>
    <property type="project" value="TreeGrafter"/>
</dbReference>
<organism evidence="3 4">
    <name type="scientific">Protea cynaroides</name>
    <dbReference type="NCBI Taxonomy" id="273540"/>
    <lineage>
        <taxon>Eukaryota</taxon>
        <taxon>Viridiplantae</taxon>
        <taxon>Streptophyta</taxon>
        <taxon>Embryophyta</taxon>
        <taxon>Tracheophyta</taxon>
        <taxon>Spermatophyta</taxon>
        <taxon>Magnoliopsida</taxon>
        <taxon>Proteales</taxon>
        <taxon>Proteaceae</taxon>
        <taxon>Protea</taxon>
    </lineage>
</organism>
<evidence type="ECO:0000313" key="3">
    <source>
        <dbReference type="EMBL" id="KAJ4957120.1"/>
    </source>
</evidence>
<gene>
    <name evidence="3" type="ORF">NE237_013903</name>
</gene>
<evidence type="ECO:0000256" key="1">
    <source>
        <dbReference type="ARBA" id="ARBA00004496"/>
    </source>
</evidence>
<protein>
    <submittedName>
        <fullName evidence="3">Uncharacterized protein</fullName>
    </submittedName>
</protein>
<dbReference type="Proteomes" id="UP001141806">
    <property type="component" value="Unassembled WGS sequence"/>
</dbReference>
<evidence type="ECO:0000256" key="2">
    <source>
        <dbReference type="ARBA" id="ARBA00022490"/>
    </source>
</evidence>
<proteinExistence type="predicted"/>